<keyword evidence="2" id="KW-1133">Transmembrane helix</keyword>
<name>A0A0R1FA15_9LACO</name>
<accession>A0A0R1FA15</accession>
<keyword evidence="1" id="KW-0175">Coiled coil</keyword>
<reference evidence="3 4" key="1">
    <citation type="journal article" date="2015" name="Genome Announc.">
        <title>Expanding the biotechnology potential of lactobacilli through comparative genomics of 213 strains and associated genera.</title>
        <authorList>
            <person name="Sun Z."/>
            <person name="Harris H.M."/>
            <person name="McCann A."/>
            <person name="Guo C."/>
            <person name="Argimon S."/>
            <person name="Zhang W."/>
            <person name="Yang X."/>
            <person name="Jeffery I.B."/>
            <person name="Cooney J.C."/>
            <person name="Kagawa T.F."/>
            <person name="Liu W."/>
            <person name="Song Y."/>
            <person name="Salvetti E."/>
            <person name="Wrobel A."/>
            <person name="Rasinkangas P."/>
            <person name="Parkhill J."/>
            <person name="Rea M.C."/>
            <person name="O'Sullivan O."/>
            <person name="Ritari J."/>
            <person name="Douillard F.P."/>
            <person name="Paul Ross R."/>
            <person name="Yang R."/>
            <person name="Briner A.E."/>
            <person name="Felis G.E."/>
            <person name="de Vos W.M."/>
            <person name="Barrangou R."/>
            <person name="Klaenhammer T.R."/>
            <person name="Caufield P.W."/>
            <person name="Cui Y."/>
            <person name="Zhang H."/>
            <person name="O'Toole P.W."/>
        </authorList>
    </citation>
    <scope>NUCLEOTIDE SEQUENCE [LARGE SCALE GENOMIC DNA]</scope>
    <source>
        <strain evidence="3 4">DSM 20001</strain>
    </source>
</reference>
<dbReference type="EMBL" id="AZCN01000014">
    <property type="protein sequence ID" value="KRK18511.1"/>
    <property type="molecule type" value="Genomic_DNA"/>
</dbReference>
<dbReference type="GO" id="GO:0051301">
    <property type="term" value="P:cell division"/>
    <property type="evidence" value="ECO:0007669"/>
    <property type="project" value="UniProtKB-KW"/>
</dbReference>
<evidence type="ECO:0000256" key="1">
    <source>
        <dbReference type="SAM" id="Coils"/>
    </source>
</evidence>
<evidence type="ECO:0000256" key="2">
    <source>
        <dbReference type="SAM" id="Phobius"/>
    </source>
</evidence>
<sequence>MADESAARDYSLLAEPLAPSTPQPEIHIKAPLETTPAARPQAIPAGRVAVSAFEKILLMVTGVITVALATVIVATQISVADAQRDLQDVEQTIATVQAKNSDAKQTINEIMQSSHLDAVAAKDGLTFNEANIRNVSK</sequence>
<feature type="coiled-coil region" evidence="1">
    <location>
        <begin position="79"/>
        <end position="106"/>
    </location>
</feature>
<comment type="caution">
    <text evidence="3">The sequence shown here is derived from an EMBL/GenBank/DDBJ whole genome shotgun (WGS) entry which is preliminary data.</text>
</comment>
<keyword evidence="2" id="KW-0812">Transmembrane</keyword>
<evidence type="ECO:0000313" key="3">
    <source>
        <dbReference type="EMBL" id="KRK18511.1"/>
    </source>
</evidence>
<proteinExistence type="predicted"/>
<keyword evidence="3" id="KW-0131">Cell cycle</keyword>
<dbReference type="GeneID" id="65916857"/>
<dbReference type="PATRIC" id="fig|913848.6.peg.475"/>
<dbReference type="eggNOG" id="COG4839">
    <property type="taxonomic scope" value="Bacteria"/>
</dbReference>
<dbReference type="Proteomes" id="UP000051181">
    <property type="component" value="Unassembled WGS sequence"/>
</dbReference>
<dbReference type="AlphaFoldDB" id="A0A0R1FA15"/>
<gene>
    <name evidence="3" type="ORF">FD22_GL000464</name>
</gene>
<protein>
    <submittedName>
        <fullName evidence="3">Protein required for the initiation of cell division</fullName>
    </submittedName>
</protein>
<dbReference type="RefSeq" id="WP_010009730.1">
    <property type="nucleotide sequence ID" value="NZ_AZCN01000014.1"/>
</dbReference>
<keyword evidence="2" id="KW-0472">Membrane</keyword>
<feature type="transmembrane region" description="Helical" evidence="2">
    <location>
        <begin position="56"/>
        <end position="77"/>
    </location>
</feature>
<organism evidence="3 4">
    <name type="scientific">Loigolactobacillus coryniformis subsp. coryniformis KCTC 3167 = DSM 20001</name>
    <dbReference type="NCBI Taxonomy" id="913848"/>
    <lineage>
        <taxon>Bacteria</taxon>
        <taxon>Bacillati</taxon>
        <taxon>Bacillota</taxon>
        <taxon>Bacilli</taxon>
        <taxon>Lactobacillales</taxon>
        <taxon>Lactobacillaceae</taxon>
        <taxon>Loigolactobacillus</taxon>
    </lineage>
</organism>
<evidence type="ECO:0000313" key="4">
    <source>
        <dbReference type="Proteomes" id="UP000051181"/>
    </source>
</evidence>
<keyword evidence="3" id="KW-0132">Cell division</keyword>